<keyword evidence="5" id="KW-0472">Membrane</keyword>
<keyword evidence="6" id="KW-0998">Cell outer membrane</keyword>
<protein>
    <submittedName>
        <fullName evidence="7">Long-chain fatty acid transport protein</fullName>
    </submittedName>
</protein>
<evidence type="ECO:0000256" key="5">
    <source>
        <dbReference type="ARBA" id="ARBA00023136"/>
    </source>
</evidence>
<evidence type="ECO:0000256" key="3">
    <source>
        <dbReference type="ARBA" id="ARBA00022692"/>
    </source>
</evidence>
<dbReference type="InterPro" id="IPR005017">
    <property type="entry name" value="OMPP1/FadL/TodX"/>
</dbReference>
<evidence type="ECO:0000256" key="2">
    <source>
        <dbReference type="ARBA" id="ARBA00022452"/>
    </source>
</evidence>
<accession>A0A1W1BFX5</accession>
<dbReference type="SUPFAM" id="SSF56935">
    <property type="entry name" value="Porins"/>
    <property type="match status" value="1"/>
</dbReference>
<keyword evidence="3" id="KW-0812">Transmembrane</keyword>
<evidence type="ECO:0000256" key="1">
    <source>
        <dbReference type="ARBA" id="ARBA00004571"/>
    </source>
</evidence>
<dbReference type="GO" id="GO:0015483">
    <property type="term" value="F:long-chain fatty acid transporting porin activity"/>
    <property type="evidence" value="ECO:0007669"/>
    <property type="project" value="TreeGrafter"/>
</dbReference>
<dbReference type="GO" id="GO:0009279">
    <property type="term" value="C:cell outer membrane"/>
    <property type="evidence" value="ECO:0007669"/>
    <property type="project" value="UniProtKB-SubCell"/>
</dbReference>
<dbReference type="EMBL" id="FPHB01000020">
    <property type="protein sequence ID" value="SFV52397.1"/>
    <property type="molecule type" value="Genomic_DNA"/>
</dbReference>
<proteinExistence type="predicted"/>
<gene>
    <name evidence="7" type="ORF">MNB_SM-7-1251</name>
</gene>
<dbReference type="PANTHER" id="PTHR35093:SF8">
    <property type="entry name" value="OUTER MEMBRANE PROTEIN NMB0088-RELATED"/>
    <property type="match status" value="1"/>
</dbReference>
<sequence length="397" mass="43307">MQLHKKIALSILAATTLFGGGYKIPESSLDAVALSSASIAASSGADASYYNPANMAFSKDKGSTMELDLTYIGLSKVDYKGTTWVGAPVNSNVPTDTSSESENFLVPTLHYVSPAMGKMRMGFSIVSPGGLSKRWKESPASLYAKEFTLKTVEINPTVSYKLTDAIAIGGGLRALYSDGIVKNAKYDMTGDSWDFGYNVAVSVQMDKETTLALTYRSKINMTVDGTTSRTATGINSDVRVDLPIPAAFNIALSHTIKDTTIEAVIERNFWSSYKQLDFNFANSVNETNLGTPIPKLWSDSTAYRFGITHRLGRVTLMAGYAYDNTPIPESTINYELPSSDANIFSLGGKYRYNENFEFGLAALTALYKDRKVNNTKLNGEFTNSKSYLVSASVEYKF</sequence>
<dbReference type="PANTHER" id="PTHR35093">
    <property type="entry name" value="OUTER MEMBRANE PROTEIN NMB0088-RELATED"/>
    <property type="match status" value="1"/>
</dbReference>
<dbReference type="Pfam" id="PF03349">
    <property type="entry name" value="Toluene_X"/>
    <property type="match status" value="1"/>
</dbReference>
<evidence type="ECO:0000256" key="6">
    <source>
        <dbReference type="ARBA" id="ARBA00023237"/>
    </source>
</evidence>
<comment type="subcellular location">
    <subcellularLocation>
        <location evidence="1">Cell outer membrane</location>
        <topology evidence="1">Multi-pass membrane protein</topology>
    </subcellularLocation>
</comment>
<organism evidence="7">
    <name type="scientific">hydrothermal vent metagenome</name>
    <dbReference type="NCBI Taxonomy" id="652676"/>
    <lineage>
        <taxon>unclassified sequences</taxon>
        <taxon>metagenomes</taxon>
        <taxon>ecological metagenomes</taxon>
    </lineage>
</organism>
<keyword evidence="2" id="KW-1134">Transmembrane beta strand</keyword>
<name>A0A1W1BFX5_9ZZZZ</name>
<evidence type="ECO:0000256" key="4">
    <source>
        <dbReference type="ARBA" id="ARBA00022729"/>
    </source>
</evidence>
<reference evidence="7" key="1">
    <citation type="submission" date="2016-10" db="EMBL/GenBank/DDBJ databases">
        <authorList>
            <person name="de Groot N.N."/>
        </authorList>
    </citation>
    <scope>NUCLEOTIDE SEQUENCE</scope>
</reference>
<dbReference type="AlphaFoldDB" id="A0A1W1BFX5"/>
<evidence type="ECO:0000313" key="7">
    <source>
        <dbReference type="EMBL" id="SFV52397.1"/>
    </source>
</evidence>
<dbReference type="Gene3D" id="2.40.160.60">
    <property type="entry name" value="Outer membrane protein transport protein (OMPP1/FadL/TodX)"/>
    <property type="match status" value="1"/>
</dbReference>
<keyword evidence="4" id="KW-0732">Signal</keyword>